<accession>A1ZMC4</accession>
<sequence length="45" mass="4869">MKKGANSMMGEIKVLLGVLTGGVGQILNFWFQASQDTSQQNPKNT</sequence>
<organism evidence="2 3">
    <name type="scientific">Microscilla marina ATCC 23134</name>
    <dbReference type="NCBI Taxonomy" id="313606"/>
    <lineage>
        <taxon>Bacteria</taxon>
        <taxon>Pseudomonadati</taxon>
        <taxon>Bacteroidota</taxon>
        <taxon>Cytophagia</taxon>
        <taxon>Cytophagales</taxon>
        <taxon>Microscillaceae</taxon>
        <taxon>Microscilla</taxon>
    </lineage>
</organism>
<keyword evidence="1" id="KW-0472">Membrane</keyword>
<evidence type="ECO:0000313" key="3">
    <source>
        <dbReference type="Proteomes" id="UP000004095"/>
    </source>
</evidence>
<feature type="transmembrane region" description="Helical" evidence="1">
    <location>
        <begin position="12"/>
        <end position="31"/>
    </location>
</feature>
<keyword evidence="1" id="KW-0812">Transmembrane</keyword>
<evidence type="ECO:0000313" key="2">
    <source>
        <dbReference type="EMBL" id="EAY28304.1"/>
    </source>
</evidence>
<dbReference type="Proteomes" id="UP000004095">
    <property type="component" value="Unassembled WGS sequence"/>
</dbReference>
<keyword evidence="3" id="KW-1185">Reference proteome</keyword>
<dbReference type="EMBL" id="AAWS01000016">
    <property type="protein sequence ID" value="EAY28304.1"/>
    <property type="molecule type" value="Genomic_DNA"/>
</dbReference>
<gene>
    <name evidence="2" type="ORF">M23134_03856</name>
</gene>
<evidence type="ECO:0000256" key="1">
    <source>
        <dbReference type="SAM" id="Phobius"/>
    </source>
</evidence>
<keyword evidence="1" id="KW-1133">Transmembrane helix</keyword>
<proteinExistence type="predicted"/>
<dbReference type="AlphaFoldDB" id="A1ZMC4"/>
<comment type="caution">
    <text evidence="2">The sequence shown here is derived from an EMBL/GenBank/DDBJ whole genome shotgun (WGS) entry which is preliminary data.</text>
</comment>
<reference evidence="2 3" key="1">
    <citation type="submission" date="2007-01" db="EMBL/GenBank/DDBJ databases">
        <authorList>
            <person name="Haygood M."/>
            <person name="Podell S."/>
            <person name="Anderson C."/>
            <person name="Hopkinson B."/>
            <person name="Roe K."/>
            <person name="Barbeau K."/>
            <person name="Gaasterland T."/>
            <person name="Ferriera S."/>
            <person name="Johnson J."/>
            <person name="Kravitz S."/>
            <person name="Beeson K."/>
            <person name="Sutton G."/>
            <person name="Rogers Y.-H."/>
            <person name="Friedman R."/>
            <person name="Frazier M."/>
            <person name="Venter J.C."/>
        </authorList>
    </citation>
    <scope>NUCLEOTIDE SEQUENCE [LARGE SCALE GENOMIC DNA]</scope>
    <source>
        <strain evidence="2 3">ATCC 23134</strain>
    </source>
</reference>
<name>A1ZMC4_MICM2</name>
<protein>
    <submittedName>
        <fullName evidence="2">Uncharacterized protein</fullName>
    </submittedName>
</protein>